<evidence type="ECO:0000313" key="3">
    <source>
        <dbReference type="Proteomes" id="UP000324832"/>
    </source>
</evidence>
<feature type="region of interest" description="Disordered" evidence="1">
    <location>
        <begin position="58"/>
        <end position="126"/>
    </location>
</feature>
<feature type="compositionally biased region" description="Basic and acidic residues" evidence="1">
    <location>
        <begin position="107"/>
        <end position="126"/>
    </location>
</feature>
<proteinExistence type="predicted"/>
<organism evidence="2 3">
    <name type="scientific">Leptidea sinapis</name>
    <dbReference type="NCBI Taxonomy" id="189913"/>
    <lineage>
        <taxon>Eukaryota</taxon>
        <taxon>Metazoa</taxon>
        <taxon>Ecdysozoa</taxon>
        <taxon>Arthropoda</taxon>
        <taxon>Hexapoda</taxon>
        <taxon>Insecta</taxon>
        <taxon>Pterygota</taxon>
        <taxon>Neoptera</taxon>
        <taxon>Endopterygota</taxon>
        <taxon>Lepidoptera</taxon>
        <taxon>Glossata</taxon>
        <taxon>Ditrysia</taxon>
        <taxon>Papilionoidea</taxon>
        <taxon>Pieridae</taxon>
        <taxon>Dismorphiinae</taxon>
        <taxon>Leptidea</taxon>
    </lineage>
</organism>
<protein>
    <submittedName>
        <fullName evidence="2">Uncharacterized protein</fullName>
    </submittedName>
</protein>
<name>A0A5E4PSW8_9NEOP</name>
<evidence type="ECO:0000256" key="1">
    <source>
        <dbReference type="SAM" id="MobiDB-lite"/>
    </source>
</evidence>
<evidence type="ECO:0000313" key="2">
    <source>
        <dbReference type="EMBL" id="VVC89165.1"/>
    </source>
</evidence>
<feature type="compositionally biased region" description="Basic and acidic residues" evidence="1">
    <location>
        <begin position="58"/>
        <end position="72"/>
    </location>
</feature>
<dbReference type="AlphaFoldDB" id="A0A5E4PSW8"/>
<reference evidence="2 3" key="1">
    <citation type="submission" date="2017-07" db="EMBL/GenBank/DDBJ databases">
        <authorList>
            <person name="Talla V."/>
            <person name="Backstrom N."/>
        </authorList>
    </citation>
    <scope>NUCLEOTIDE SEQUENCE [LARGE SCALE GENOMIC DNA]</scope>
</reference>
<sequence>MPASGIDLQNILDAKNAFNVLRQTLNYPENFKSQCRSQQFISTNCYYGYHDPSRRLESPRDDLDCEMHELPPKADNLNNNKSSLNLIESNPRKRSANDSFSSRSKRLREEVQTKKNNEPETNENMKLDRSTEDLLATLYWHTHGGNLYQCV</sequence>
<dbReference type="EMBL" id="FZQP02000460">
    <property type="protein sequence ID" value="VVC89165.1"/>
    <property type="molecule type" value="Genomic_DNA"/>
</dbReference>
<gene>
    <name evidence="2" type="ORF">LSINAPIS_LOCUS2356</name>
</gene>
<keyword evidence="3" id="KW-1185">Reference proteome</keyword>
<accession>A0A5E4PSW8</accession>
<dbReference type="Proteomes" id="UP000324832">
    <property type="component" value="Unassembled WGS sequence"/>
</dbReference>
<feature type="compositionally biased region" description="Low complexity" evidence="1">
    <location>
        <begin position="76"/>
        <end position="89"/>
    </location>
</feature>